<accession>C3XQ76</accession>
<dbReference type="AlphaFoldDB" id="C3XQ76"/>
<evidence type="ECO:0000313" key="2">
    <source>
        <dbReference type="EMBL" id="EEN70097.1"/>
    </source>
</evidence>
<dbReference type="EMBL" id="GG666451">
    <property type="protein sequence ID" value="EEN70097.1"/>
    <property type="molecule type" value="Genomic_DNA"/>
</dbReference>
<dbReference type="InParanoid" id="C3XQ76"/>
<sequence length="112" mass="12839">MAPGFSRDHVPTDLPSQRRALIHFASSSHIILRLHGDHTTHMPLQGRKRKMLSTQQRFAICSALQYVTEEEQTLMQKMWDPYPRPPPRKSRKVLHRSPMASADSLSRPAGSR</sequence>
<reference evidence="2" key="1">
    <citation type="journal article" date="2008" name="Nature">
        <title>The amphioxus genome and the evolution of the chordate karyotype.</title>
        <authorList>
            <consortium name="US DOE Joint Genome Institute (JGI-PGF)"/>
            <person name="Putnam N.H."/>
            <person name="Butts T."/>
            <person name="Ferrier D.E.K."/>
            <person name="Furlong R.F."/>
            <person name="Hellsten U."/>
            <person name="Kawashima T."/>
            <person name="Robinson-Rechavi M."/>
            <person name="Shoguchi E."/>
            <person name="Terry A."/>
            <person name="Yu J.-K."/>
            <person name="Benito-Gutierrez E.L."/>
            <person name="Dubchak I."/>
            <person name="Garcia-Fernandez J."/>
            <person name="Gibson-Brown J.J."/>
            <person name="Grigoriev I.V."/>
            <person name="Horton A.C."/>
            <person name="de Jong P.J."/>
            <person name="Jurka J."/>
            <person name="Kapitonov V.V."/>
            <person name="Kohara Y."/>
            <person name="Kuroki Y."/>
            <person name="Lindquist E."/>
            <person name="Lucas S."/>
            <person name="Osoegawa K."/>
            <person name="Pennacchio L.A."/>
            <person name="Salamov A.A."/>
            <person name="Satou Y."/>
            <person name="Sauka-Spengler T."/>
            <person name="Schmutz J."/>
            <person name="Shin-I T."/>
            <person name="Toyoda A."/>
            <person name="Bronner-Fraser M."/>
            <person name="Fujiyama A."/>
            <person name="Holland L.Z."/>
            <person name="Holland P.W.H."/>
            <person name="Satoh N."/>
            <person name="Rokhsar D.S."/>
        </authorList>
    </citation>
    <scope>NUCLEOTIDE SEQUENCE [LARGE SCALE GENOMIC DNA]</scope>
    <source>
        <strain evidence="2">S238N-H82</strain>
        <tissue evidence="2">Testes</tissue>
    </source>
</reference>
<name>C3XQ76_BRAFL</name>
<proteinExistence type="predicted"/>
<feature type="compositionally biased region" description="Basic residues" evidence="1">
    <location>
        <begin position="86"/>
        <end position="95"/>
    </location>
</feature>
<evidence type="ECO:0000256" key="1">
    <source>
        <dbReference type="SAM" id="MobiDB-lite"/>
    </source>
</evidence>
<feature type="region of interest" description="Disordered" evidence="1">
    <location>
        <begin position="78"/>
        <end position="112"/>
    </location>
</feature>
<organism evidence="2">
    <name type="scientific">Branchiostoma floridae</name>
    <name type="common">Florida lancelet</name>
    <name type="synonym">Amphioxus</name>
    <dbReference type="NCBI Taxonomy" id="7739"/>
    <lineage>
        <taxon>Eukaryota</taxon>
        <taxon>Metazoa</taxon>
        <taxon>Chordata</taxon>
        <taxon>Cephalochordata</taxon>
        <taxon>Leptocardii</taxon>
        <taxon>Amphioxiformes</taxon>
        <taxon>Branchiostomatidae</taxon>
        <taxon>Branchiostoma</taxon>
    </lineage>
</organism>
<gene>
    <name evidence="2" type="ORF">BRAFLDRAFT_67326</name>
</gene>
<protein>
    <submittedName>
        <fullName evidence="2">Uncharacterized protein</fullName>
    </submittedName>
</protein>